<feature type="transmembrane region" description="Helical" evidence="1">
    <location>
        <begin position="165"/>
        <end position="185"/>
    </location>
</feature>
<keyword evidence="1" id="KW-1133">Transmembrane helix</keyword>
<dbReference type="AlphaFoldDB" id="A0A7W9J7A0"/>
<sequence>MLVLIGVLLVVVGFALRLNPLVVVTVAGIATGLLGGLSPGKILNEFGNGFAGSRSVTLFIVVLPVIGLVERFGLQEQSRRLIGKLTFLTTGRLLASYQVIRQVTAAVGLMSIGGHAQTVRPLIYPMAEGAAERRYGRKLPEAVQERIKGHSAGVDNVGVFFGEDVFIAVGSILLITGFVDSTYGLKLDALHVALWAIPTAVCALLIHGGRMLYFDRQLDRLMAVDGPPPALKKKEADR</sequence>
<dbReference type="EMBL" id="JACHMY010000001">
    <property type="protein sequence ID" value="MBB5836944.1"/>
    <property type="molecule type" value="Genomic_DNA"/>
</dbReference>
<feature type="transmembrane region" description="Helical" evidence="1">
    <location>
        <begin position="51"/>
        <end position="69"/>
    </location>
</feature>
<name>A0A7W9J7A0_9ACTN</name>
<gene>
    <name evidence="2" type="ORF">HDA39_003678</name>
</gene>
<dbReference type="RefSeq" id="WP_184796555.1">
    <property type="nucleotide sequence ID" value="NZ_JACHMY010000001.1"/>
</dbReference>
<keyword evidence="1" id="KW-0472">Membrane</keyword>
<keyword evidence="3" id="KW-1185">Reference proteome</keyword>
<evidence type="ECO:0000313" key="2">
    <source>
        <dbReference type="EMBL" id="MBB5836944.1"/>
    </source>
</evidence>
<comment type="caution">
    <text evidence="2">The sequence shown here is derived from an EMBL/GenBank/DDBJ whole genome shotgun (WGS) entry which is preliminary data.</text>
</comment>
<feature type="transmembrane region" description="Helical" evidence="1">
    <location>
        <begin position="192"/>
        <end position="213"/>
    </location>
</feature>
<proteinExistence type="predicted"/>
<evidence type="ECO:0000256" key="1">
    <source>
        <dbReference type="SAM" id="Phobius"/>
    </source>
</evidence>
<keyword evidence="1" id="KW-0812">Transmembrane</keyword>
<accession>A0A7W9J7A0</accession>
<dbReference type="Proteomes" id="UP000549971">
    <property type="component" value="Unassembled WGS sequence"/>
</dbReference>
<dbReference type="Pfam" id="PF06149">
    <property type="entry name" value="DUF969"/>
    <property type="match status" value="1"/>
</dbReference>
<reference evidence="2 3" key="1">
    <citation type="submission" date="2020-08" db="EMBL/GenBank/DDBJ databases">
        <title>Sequencing the genomes of 1000 actinobacteria strains.</title>
        <authorList>
            <person name="Klenk H.-P."/>
        </authorList>
    </citation>
    <scope>NUCLEOTIDE SEQUENCE [LARGE SCALE GENOMIC DNA]</scope>
    <source>
        <strain evidence="2 3">DSM 28967</strain>
    </source>
</reference>
<dbReference type="InterPro" id="IPR010374">
    <property type="entry name" value="DUF969"/>
</dbReference>
<evidence type="ECO:0000313" key="3">
    <source>
        <dbReference type="Proteomes" id="UP000549971"/>
    </source>
</evidence>
<organism evidence="2 3">
    <name type="scientific">Kribbella italica</name>
    <dbReference type="NCBI Taxonomy" id="1540520"/>
    <lineage>
        <taxon>Bacteria</taxon>
        <taxon>Bacillati</taxon>
        <taxon>Actinomycetota</taxon>
        <taxon>Actinomycetes</taxon>
        <taxon>Propionibacteriales</taxon>
        <taxon>Kribbellaceae</taxon>
        <taxon>Kribbella</taxon>
    </lineage>
</organism>
<protein>
    <submittedName>
        <fullName evidence="2">Putative membrane protein</fullName>
    </submittedName>
</protein>